<name>A0A399D4T1_9BACT</name>
<dbReference type="Gene3D" id="1.25.40.390">
    <property type="match status" value="1"/>
</dbReference>
<evidence type="ECO:0000259" key="6">
    <source>
        <dbReference type="Pfam" id="PF07980"/>
    </source>
</evidence>
<dbReference type="Pfam" id="PF07980">
    <property type="entry name" value="SusD_RagB"/>
    <property type="match status" value="1"/>
</dbReference>
<dbReference type="InterPro" id="IPR012944">
    <property type="entry name" value="SusD_RagB_dom"/>
</dbReference>
<dbReference type="EMBL" id="QWET01000006">
    <property type="protein sequence ID" value="RIH65430.1"/>
    <property type="molecule type" value="Genomic_DNA"/>
</dbReference>
<dbReference type="Pfam" id="PF14322">
    <property type="entry name" value="SusD-like_3"/>
    <property type="match status" value="1"/>
</dbReference>
<dbReference type="SUPFAM" id="SSF48452">
    <property type="entry name" value="TPR-like"/>
    <property type="match status" value="1"/>
</dbReference>
<dbReference type="PROSITE" id="PS51257">
    <property type="entry name" value="PROKAR_LIPOPROTEIN"/>
    <property type="match status" value="1"/>
</dbReference>
<comment type="caution">
    <text evidence="8">The sequence shown here is derived from an EMBL/GenBank/DDBJ whole genome shotgun (WGS) entry which is preliminary data.</text>
</comment>
<dbReference type="InterPro" id="IPR011990">
    <property type="entry name" value="TPR-like_helical_dom_sf"/>
</dbReference>
<evidence type="ECO:0000256" key="4">
    <source>
        <dbReference type="ARBA" id="ARBA00023136"/>
    </source>
</evidence>
<comment type="similarity">
    <text evidence="2">Belongs to the SusD family.</text>
</comment>
<dbReference type="Proteomes" id="UP000266441">
    <property type="component" value="Unassembled WGS sequence"/>
</dbReference>
<evidence type="ECO:0000259" key="7">
    <source>
        <dbReference type="Pfam" id="PF14322"/>
    </source>
</evidence>
<dbReference type="OrthoDB" id="5694214at2"/>
<keyword evidence="3" id="KW-0732">Signal</keyword>
<keyword evidence="5" id="KW-0998">Cell outer membrane</keyword>
<proteinExistence type="inferred from homology"/>
<comment type="subcellular location">
    <subcellularLocation>
        <location evidence="1">Cell outer membrane</location>
    </subcellularLocation>
</comment>
<evidence type="ECO:0000313" key="8">
    <source>
        <dbReference type="EMBL" id="RIH65430.1"/>
    </source>
</evidence>
<evidence type="ECO:0000256" key="1">
    <source>
        <dbReference type="ARBA" id="ARBA00004442"/>
    </source>
</evidence>
<evidence type="ECO:0000256" key="2">
    <source>
        <dbReference type="ARBA" id="ARBA00006275"/>
    </source>
</evidence>
<reference evidence="8 9" key="1">
    <citation type="journal article" date="2015" name="Int. J. Syst. Evol. Microbiol.">
        <title>Mariniphaga sediminis sp. nov., isolated from coastal sediment.</title>
        <authorList>
            <person name="Wang F.Q."/>
            <person name="Shen Q.Y."/>
            <person name="Chen G.J."/>
            <person name="Du Z.J."/>
        </authorList>
    </citation>
    <scope>NUCLEOTIDE SEQUENCE [LARGE SCALE GENOMIC DNA]</scope>
    <source>
        <strain evidence="8 9">SY21</strain>
    </source>
</reference>
<evidence type="ECO:0000256" key="5">
    <source>
        <dbReference type="ARBA" id="ARBA00023237"/>
    </source>
</evidence>
<dbReference type="InterPro" id="IPR033985">
    <property type="entry name" value="SusD-like_N"/>
</dbReference>
<keyword evidence="9" id="KW-1185">Reference proteome</keyword>
<evidence type="ECO:0000256" key="3">
    <source>
        <dbReference type="ARBA" id="ARBA00022729"/>
    </source>
</evidence>
<feature type="domain" description="SusD-like N-terminal" evidence="7">
    <location>
        <begin position="84"/>
        <end position="212"/>
    </location>
</feature>
<organism evidence="8 9">
    <name type="scientific">Mariniphaga sediminis</name>
    <dbReference type="NCBI Taxonomy" id="1628158"/>
    <lineage>
        <taxon>Bacteria</taxon>
        <taxon>Pseudomonadati</taxon>
        <taxon>Bacteroidota</taxon>
        <taxon>Bacteroidia</taxon>
        <taxon>Marinilabiliales</taxon>
        <taxon>Prolixibacteraceae</taxon>
        <taxon>Mariniphaga</taxon>
    </lineage>
</organism>
<accession>A0A399D4T1</accession>
<gene>
    <name evidence="8" type="ORF">D1164_09915</name>
</gene>
<feature type="domain" description="RagB/SusD" evidence="6">
    <location>
        <begin position="257"/>
        <end position="550"/>
    </location>
</feature>
<protein>
    <submittedName>
        <fullName evidence="8">RagB/SusD family nutrient uptake outer membrane protein</fullName>
    </submittedName>
</protein>
<sequence>MKKILLISVGIVTLFITGCQDFLVEDNKSNVVADEYYLTESGYATLFSSCYSTLRDVYGGEPYLFCAGTDMYEEGRSEQPEGISEYRNLLSEDSYVKSFFSDCYQAIQMCNTGLYYNELTEEVSGLEQMKGELRFLRANYYFLLVQSFGGVSIVTDMISEPVTAFDRPSAADVYTFIIDELKESLALVPETQTQFGRVTKRAVRHLLSKVYLTRGYQSYAEADDFSNAASYAEAAINGQGLDLSFEEVFRPGNEQNPEVIFSIQYDRVSMLDPKQDGNMQSAFFGPYYGGEGASEKYPYRSSRLVSTKYVFDLFNENDSRWEASFMTVYYDKYYDYYDKDAESLDALYYYVLPWAFDDTTSWRNENIEHRAEALIWRYGDIWWAGPLGIVGVSVPTVRKFDDPSSDFGTSSSTRDIFLARLGETYLIAAEAYFKMDDNIKAAAKINEVRKRAAKPGKESQMEVTPSDVDIDLILDERARELIGEYHRWFDLARTGTLVERTKLYNREIRGWFHNGINPFEGIDGNLKLLRPIPQEAIDLNSGNYPQNPGYGS</sequence>
<keyword evidence="4" id="KW-0472">Membrane</keyword>
<dbReference type="AlphaFoldDB" id="A0A399D4T1"/>
<evidence type="ECO:0000313" key="9">
    <source>
        <dbReference type="Proteomes" id="UP000266441"/>
    </source>
</evidence>
<dbReference type="GO" id="GO:0009279">
    <property type="term" value="C:cell outer membrane"/>
    <property type="evidence" value="ECO:0007669"/>
    <property type="project" value="UniProtKB-SubCell"/>
</dbReference>
<dbReference type="RefSeq" id="WP_119349811.1">
    <property type="nucleotide sequence ID" value="NZ_QWET01000006.1"/>
</dbReference>